<dbReference type="InterPro" id="IPR029039">
    <property type="entry name" value="Flavoprotein-like_sf"/>
</dbReference>
<gene>
    <name evidence="4" type="ORF">B9W14_00500</name>
</gene>
<dbReference type="KEGG" id="cdrk:B9W14_00500"/>
<evidence type="ECO:0000256" key="1">
    <source>
        <dbReference type="ARBA" id="ARBA00022630"/>
    </source>
</evidence>
<dbReference type="AlphaFoldDB" id="A0A2U8DKP2"/>
<dbReference type="PANTHER" id="PTHR43278:SF4">
    <property type="entry name" value="NAD(P)H-DEPENDENT FMN-CONTAINING OXIDOREDUCTASE YWQN-RELATED"/>
    <property type="match status" value="1"/>
</dbReference>
<dbReference type="PANTHER" id="PTHR43278">
    <property type="entry name" value="NAD(P)H-DEPENDENT FMN-CONTAINING OXIDOREDUCTASE YWQN-RELATED"/>
    <property type="match status" value="1"/>
</dbReference>
<dbReference type="EMBL" id="CP020953">
    <property type="protein sequence ID" value="AWI03045.1"/>
    <property type="molecule type" value="Genomic_DNA"/>
</dbReference>
<reference evidence="5" key="1">
    <citation type="submission" date="2017-04" db="EMBL/GenBank/DDBJ databases">
        <authorList>
            <person name="Song Y."/>
            <person name="Cho B.-K."/>
        </authorList>
    </citation>
    <scope>NUCLEOTIDE SEQUENCE [LARGE SCALE GENOMIC DNA]</scope>
    <source>
        <strain evidence="5">SL1</strain>
    </source>
</reference>
<dbReference type="Pfam" id="PF02525">
    <property type="entry name" value="Flavodoxin_2"/>
    <property type="match status" value="1"/>
</dbReference>
<dbReference type="Proteomes" id="UP000244910">
    <property type="component" value="Chromosome"/>
</dbReference>
<keyword evidence="1" id="KW-0285">Flavoprotein</keyword>
<dbReference type="InterPro" id="IPR003680">
    <property type="entry name" value="Flavodoxin_fold"/>
</dbReference>
<dbReference type="SUPFAM" id="SSF52218">
    <property type="entry name" value="Flavoproteins"/>
    <property type="match status" value="2"/>
</dbReference>
<organism evidence="4 5">
    <name type="scientific">Clostridium drakei</name>
    <dbReference type="NCBI Taxonomy" id="332101"/>
    <lineage>
        <taxon>Bacteria</taxon>
        <taxon>Bacillati</taxon>
        <taxon>Bacillota</taxon>
        <taxon>Clostridia</taxon>
        <taxon>Eubacteriales</taxon>
        <taxon>Clostridiaceae</taxon>
        <taxon>Clostridium</taxon>
    </lineage>
</organism>
<dbReference type="RefSeq" id="WP_032076062.1">
    <property type="nucleotide sequence ID" value="NZ_CP020953.1"/>
</dbReference>
<evidence type="ECO:0000313" key="4">
    <source>
        <dbReference type="EMBL" id="AWI03045.1"/>
    </source>
</evidence>
<sequence>MNITIIHGSPKGNNSITKKHTDYLIECIPNHNYTEFYVGKEIKKLENDASYFNAMIKTIHESDIIIWSFPVYYYMVPSQLKRFVELVYKKNCVYAFKGKYSTSISTSGNFFDHAAHNYMNAVCNDWDMNYIEGFPAEMLDLLKEEKRNNFMGFMEYFLYISEKKLPISKSFAPLLSNNFNYIPEPQINTKIVLDKKIVLLTDATPYDLNINNMIKTFNSCFGNIIDVINLHTVNIKGGCLGCGHCLSDGKCVYKDGFEALFYEKINTADVLIFAGTMKDRYLSATWKTFFDRNFFNGHRPVLNDKYLGFIISGPLKQNSNLRQILEGTCQIWKTPILDIITDEFNNSYELTKEIEAFAEKISKTLEINWQRSDSFLGVGGHKVFRDLVFSKKSIMKADHEYYKSHEYYDFPH</sequence>
<feature type="domain" description="Flavodoxin-like fold" evidence="3">
    <location>
        <begin position="1"/>
        <end position="140"/>
    </location>
</feature>
<dbReference type="Gene3D" id="3.40.50.360">
    <property type="match status" value="2"/>
</dbReference>
<evidence type="ECO:0000259" key="3">
    <source>
        <dbReference type="Pfam" id="PF02525"/>
    </source>
</evidence>
<proteinExistence type="predicted"/>
<name>A0A2U8DKP2_9CLOT</name>
<accession>A0A2U8DKP2</accession>
<dbReference type="InterPro" id="IPR051796">
    <property type="entry name" value="ISF_SsuE-like"/>
</dbReference>
<protein>
    <recommendedName>
        <fullName evidence="3">Flavodoxin-like fold domain-containing protein</fullName>
    </recommendedName>
</protein>
<keyword evidence="5" id="KW-1185">Reference proteome</keyword>
<keyword evidence="2" id="KW-0288">FMN</keyword>
<evidence type="ECO:0000256" key="2">
    <source>
        <dbReference type="ARBA" id="ARBA00022643"/>
    </source>
</evidence>
<evidence type="ECO:0000313" key="5">
    <source>
        <dbReference type="Proteomes" id="UP000244910"/>
    </source>
</evidence>
<dbReference type="OrthoDB" id="5410524at2"/>